<organism evidence="2 3">
    <name type="scientific">Pseudoalteromonas byunsanensis</name>
    <dbReference type="NCBI Taxonomy" id="327939"/>
    <lineage>
        <taxon>Bacteria</taxon>
        <taxon>Pseudomonadati</taxon>
        <taxon>Pseudomonadota</taxon>
        <taxon>Gammaproteobacteria</taxon>
        <taxon>Alteromonadales</taxon>
        <taxon>Pseudoalteromonadaceae</taxon>
        <taxon>Pseudoalteromonas</taxon>
    </lineage>
</organism>
<dbReference type="Proteomes" id="UP000180253">
    <property type="component" value="Unassembled WGS sequence"/>
</dbReference>
<dbReference type="RefSeq" id="WP_070991111.1">
    <property type="nucleotide sequence ID" value="NZ_CBCSHD010000003.1"/>
</dbReference>
<evidence type="ECO:0000313" key="2">
    <source>
        <dbReference type="EMBL" id="OHU96244.1"/>
    </source>
</evidence>
<sequence>MKTLLLTPLLLCSAISSADEPVDATSWLKTFSEKRESGGYLSAGLSLQYQQGLYQEKELAVSAQLRGAYYFESGLFVEYPGQTNKFENQFTAGYNVANIGDWEFDAILSSAHGSLKYHYQGDSFNKSATPYLGLRATGTLAGFDTMIVYGINSNKMDFRGGRYAAAWLAKSWQLQNWHLYGSLGVQYRNEDLLNYYYGVPETANHHLTYQADGGINVIYKLGIKKPISEHWLVESFFSYTDYADSIVESPYTQNILKYNENRSDKRSALNLSISYVF</sequence>
<proteinExistence type="predicted"/>
<dbReference type="STRING" id="327939.BIW53_06780"/>
<evidence type="ECO:0008006" key="4">
    <source>
        <dbReference type="Google" id="ProtNLM"/>
    </source>
</evidence>
<keyword evidence="1" id="KW-0732">Signal</keyword>
<name>A0A1S1N9Y5_9GAMM</name>
<protein>
    <recommendedName>
        <fullName evidence="4">Outer membrane protein beta-barrel domain-containing protein</fullName>
    </recommendedName>
</protein>
<gene>
    <name evidence="2" type="ORF">BIW53_06780</name>
</gene>
<evidence type="ECO:0000313" key="3">
    <source>
        <dbReference type="Proteomes" id="UP000180253"/>
    </source>
</evidence>
<dbReference type="AlphaFoldDB" id="A0A1S1N9Y5"/>
<dbReference type="InterPro" id="IPR010583">
    <property type="entry name" value="MipA"/>
</dbReference>
<accession>A0A1S1N9Y5</accession>
<evidence type="ECO:0000256" key="1">
    <source>
        <dbReference type="SAM" id="SignalP"/>
    </source>
</evidence>
<reference evidence="2 3" key="1">
    <citation type="submission" date="2016-10" db="EMBL/GenBank/DDBJ databases">
        <title>Pseudoalteromonas amylolytica sp. nov., isolated from the surface seawater.</title>
        <authorList>
            <person name="Wu Y.-H."/>
            <person name="Cheng H."/>
            <person name="Jin X.-B."/>
            <person name="Wang C.-S."/>
            <person name="Xu X.-W."/>
        </authorList>
    </citation>
    <scope>NUCLEOTIDE SEQUENCE [LARGE SCALE GENOMIC DNA]</scope>
    <source>
        <strain evidence="2 3">JCM 12483</strain>
    </source>
</reference>
<feature type="signal peptide" evidence="1">
    <location>
        <begin position="1"/>
        <end position="18"/>
    </location>
</feature>
<dbReference type="OrthoDB" id="5903970at2"/>
<keyword evidence="3" id="KW-1185">Reference proteome</keyword>
<dbReference type="Pfam" id="PF06629">
    <property type="entry name" value="MipA"/>
    <property type="match status" value="1"/>
</dbReference>
<dbReference type="EMBL" id="MNAN01000027">
    <property type="protein sequence ID" value="OHU96244.1"/>
    <property type="molecule type" value="Genomic_DNA"/>
</dbReference>
<feature type="chain" id="PRO_5010327457" description="Outer membrane protein beta-barrel domain-containing protein" evidence="1">
    <location>
        <begin position="19"/>
        <end position="277"/>
    </location>
</feature>
<comment type="caution">
    <text evidence="2">The sequence shown here is derived from an EMBL/GenBank/DDBJ whole genome shotgun (WGS) entry which is preliminary data.</text>
</comment>